<evidence type="ECO:0000313" key="7">
    <source>
        <dbReference type="EMBL" id="CAB3663876.1"/>
    </source>
</evidence>
<dbReference type="RefSeq" id="WP_175168806.1">
    <property type="nucleotide sequence ID" value="NZ_CADIJQ010000001.1"/>
</dbReference>
<name>A0A6S6ZVI8_9BURK</name>
<dbReference type="Gene3D" id="3.30.70.2740">
    <property type="match status" value="1"/>
</dbReference>
<dbReference type="InterPro" id="IPR016164">
    <property type="entry name" value="FAD-linked_Oxase-like_C"/>
</dbReference>
<dbReference type="InterPro" id="IPR016171">
    <property type="entry name" value="Vanillyl_alc_oxidase_C-sub2"/>
</dbReference>
<evidence type="ECO:0000259" key="6">
    <source>
        <dbReference type="PROSITE" id="PS51387"/>
    </source>
</evidence>
<evidence type="ECO:0000256" key="1">
    <source>
        <dbReference type="ARBA" id="ARBA00001974"/>
    </source>
</evidence>
<dbReference type="Gene3D" id="3.30.70.2190">
    <property type="match status" value="1"/>
</dbReference>
<keyword evidence="3" id="KW-0285">Flavoprotein</keyword>
<evidence type="ECO:0000313" key="8">
    <source>
        <dbReference type="Proteomes" id="UP000494269"/>
    </source>
</evidence>
<dbReference type="InterPro" id="IPR051264">
    <property type="entry name" value="FAD-oxidored/transferase_4"/>
</dbReference>
<gene>
    <name evidence="7" type="ORF">LMG3441_00707</name>
</gene>
<sequence>MSIEERYLHDWTGTRYGTPASVFRPRKVDDVSAWLRGHHATSAAVAVQGGRTGVSGGAAPGDGEHVLSMEDFNQVVTFDRKAGVIVVEAGMILAELQAIVEAEGWSFPLDLGSRGSCQLGGNAATNAGGCRVIKYGNTRNLVLGLEAVMADGSVLGPANTLVKNNAGYSLTQLLLGSEGTLGVISKLALRLVPAPAVRMTALLALSSEVAIADVLRYCRVGFGDKLSAFEVMWPEYVAAAIAVNTASRTLPESFSVARAVLVELEGDDELALTALLESVLSQAWEEGMVHEVVLSSSVKDAKSLWAIRESVGEIQARIRPYAGFDLGMPVSDYDAFVRTARANLAAEGLPVNAYFFGHAGDGNMHACIGPCHSDEVRLQVEAALYSLLPDYRSTVTAEHGVGRKKKAMLARARSPADLAVMKAIKQALDPKNILNPGRIFDL</sequence>
<comment type="cofactor">
    <cofactor evidence="1">
        <name>FAD</name>
        <dbReference type="ChEBI" id="CHEBI:57692"/>
    </cofactor>
</comment>
<keyword evidence="8" id="KW-1185">Reference proteome</keyword>
<dbReference type="EMBL" id="CADIJQ010000001">
    <property type="protein sequence ID" value="CAB3663876.1"/>
    <property type="molecule type" value="Genomic_DNA"/>
</dbReference>
<evidence type="ECO:0000256" key="4">
    <source>
        <dbReference type="ARBA" id="ARBA00022827"/>
    </source>
</evidence>
<dbReference type="SUPFAM" id="SSF56176">
    <property type="entry name" value="FAD-binding/transporter-associated domain-like"/>
    <property type="match status" value="1"/>
</dbReference>
<dbReference type="AlphaFoldDB" id="A0A6S6ZVI8"/>
<dbReference type="InterPro" id="IPR016167">
    <property type="entry name" value="FAD-bd_PCMH_sub1"/>
</dbReference>
<dbReference type="InterPro" id="IPR016169">
    <property type="entry name" value="FAD-bd_PCMH_sub2"/>
</dbReference>
<evidence type="ECO:0000256" key="2">
    <source>
        <dbReference type="ARBA" id="ARBA00008000"/>
    </source>
</evidence>
<dbReference type="PANTHER" id="PTHR43716">
    <property type="entry name" value="D-2-HYDROXYGLUTARATE DEHYDROGENASE, MITOCHONDRIAL"/>
    <property type="match status" value="1"/>
</dbReference>
<dbReference type="Gene3D" id="3.30.43.10">
    <property type="entry name" value="Uridine Diphospho-n-acetylenolpyruvylglucosamine Reductase, domain 2"/>
    <property type="match status" value="1"/>
</dbReference>
<dbReference type="PROSITE" id="PS51387">
    <property type="entry name" value="FAD_PCMH"/>
    <property type="match status" value="1"/>
</dbReference>
<dbReference type="Pfam" id="PF01565">
    <property type="entry name" value="FAD_binding_4"/>
    <property type="match status" value="1"/>
</dbReference>
<dbReference type="GO" id="GO:0016491">
    <property type="term" value="F:oxidoreductase activity"/>
    <property type="evidence" value="ECO:0007669"/>
    <property type="project" value="UniProtKB-KW"/>
</dbReference>
<organism evidence="7 8">
    <name type="scientific">Achromobacter kerstersii</name>
    <dbReference type="NCBI Taxonomy" id="1353890"/>
    <lineage>
        <taxon>Bacteria</taxon>
        <taxon>Pseudomonadati</taxon>
        <taxon>Pseudomonadota</taxon>
        <taxon>Betaproteobacteria</taxon>
        <taxon>Burkholderiales</taxon>
        <taxon>Alcaligenaceae</taxon>
        <taxon>Achromobacter</taxon>
    </lineage>
</organism>
<reference evidence="7 8" key="1">
    <citation type="submission" date="2020-04" db="EMBL/GenBank/DDBJ databases">
        <authorList>
            <person name="De Canck E."/>
        </authorList>
    </citation>
    <scope>NUCLEOTIDE SEQUENCE [LARGE SCALE GENOMIC DNA]</scope>
    <source>
        <strain evidence="7 8">LMG 3441</strain>
    </source>
</reference>
<dbReference type="PANTHER" id="PTHR43716:SF1">
    <property type="entry name" value="D-2-HYDROXYGLUTARATE DEHYDROGENASE, MITOCHONDRIAL"/>
    <property type="match status" value="1"/>
</dbReference>
<accession>A0A6S6ZVI8</accession>
<dbReference type="GO" id="GO:0071949">
    <property type="term" value="F:FAD binding"/>
    <property type="evidence" value="ECO:0007669"/>
    <property type="project" value="InterPro"/>
</dbReference>
<proteinExistence type="inferred from homology"/>
<dbReference type="FunFam" id="1.10.45.10:FF:000001">
    <property type="entry name" value="D-lactate dehydrogenase mitochondrial"/>
    <property type="match status" value="1"/>
</dbReference>
<dbReference type="Pfam" id="PF02913">
    <property type="entry name" value="FAD-oxidase_C"/>
    <property type="match status" value="1"/>
</dbReference>
<dbReference type="InterPro" id="IPR016166">
    <property type="entry name" value="FAD-bd_PCMH"/>
</dbReference>
<dbReference type="InterPro" id="IPR006094">
    <property type="entry name" value="Oxid_FAD_bind_N"/>
</dbReference>
<comment type="similarity">
    <text evidence="2">Belongs to the FAD-binding oxidoreductase/transferase type 4 family.</text>
</comment>
<evidence type="ECO:0000256" key="3">
    <source>
        <dbReference type="ARBA" id="ARBA00022630"/>
    </source>
</evidence>
<dbReference type="Gene3D" id="1.10.45.10">
    <property type="entry name" value="Vanillyl-alcohol Oxidase, Chain A, domain 4"/>
    <property type="match status" value="1"/>
</dbReference>
<dbReference type="InterPro" id="IPR004113">
    <property type="entry name" value="FAD-bd_oxidored_4_C"/>
</dbReference>
<keyword evidence="4" id="KW-0274">FAD</keyword>
<dbReference type="EC" id="1.-.-.-" evidence="7"/>
<protein>
    <submittedName>
        <fullName evidence="7">Putative FAD-linked oxidoreductase</fullName>
        <ecNumber evidence="7">1.-.-.-</ecNumber>
    </submittedName>
</protein>
<dbReference type="Gene3D" id="3.30.465.10">
    <property type="match status" value="1"/>
</dbReference>
<dbReference type="Proteomes" id="UP000494269">
    <property type="component" value="Unassembled WGS sequence"/>
</dbReference>
<keyword evidence="5 7" id="KW-0560">Oxidoreductase</keyword>
<feature type="domain" description="FAD-binding PCMH-type" evidence="6">
    <location>
        <begin position="15"/>
        <end position="194"/>
    </location>
</feature>
<evidence type="ECO:0000256" key="5">
    <source>
        <dbReference type="ARBA" id="ARBA00023002"/>
    </source>
</evidence>
<dbReference type="InterPro" id="IPR036318">
    <property type="entry name" value="FAD-bd_PCMH-like_sf"/>
</dbReference>
<dbReference type="SUPFAM" id="SSF55103">
    <property type="entry name" value="FAD-linked oxidases, C-terminal domain"/>
    <property type="match status" value="1"/>
</dbReference>
<dbReference type="GO" id="GO:0022904">
    <property type="term" value="P:respiratory electron transport chain"/>
    <property type="evidence" value="ECO:0007669"/>
    <property type="project" value="TreeGrafter"/>
</dbReference>